<gene>
    <name evidence="5" type="primary">degA_17</name>
    <name evidence="5" type="ORF">SDC9_101518</name>
</gene>
<keyword evidence="2" id="KW-0238">DNA-binding</keyword>
<dbReference type="EMBL" id="VSSQ01014937">
    <property type="protein sequence ID" value="MPM54738.1"/>
    <property type="molecule type" value="Genomic_DNA"/>
</dbReference>
<dbReference type="Pfam" id="PF13377">
    <property type="entry name" value="Peripla_BP_3"/>
    <property type="match status" value="1"/>
</dbReference>
<dbReference type="InterPro" id="IPR046335">
    <property type="entry name" value="LacI/GalR-like_sensor"/>
</dbReference>
<sequence>MGFAVVFCNTDNEAEREQACVSFLQSKMVDGLIFTRSLRKSFFENYLSRNIPTVVVDRDVDTAGSAIGKVYIDTRAAVYDATKLLIGKGCRQIAFISAMSASQTDRYGGYQRALEESGIALDESIVYREHYSAETGFRGAEAILKEHKVDGIVCGNDLIAAGAMQAIRQKGLTIPGDIRIVGVDNIYFSRFLYPPLTTIEQPAYEMGMAAAHMLINNILYGEPMFEQKLDYKLILRETV</sequence>
<dbReference type="InterPro" id="IPR028082">
    <property type="entry name" value="Peripla_BP_I"/>
</dbReference>
<name>A0A645APP9_9ZZZZ</name>
<dbReference type="PANTHER" id="PTHR30146:SF109">
    <property type="entry name" value="HTH-TYPE TRANSCRIPTIONAL REGULATOR GALS"/>
    <property type="match status" value="1"/>
</dbReference>
<feature type="domain" description="Transcriptional regulator LacI/GalR-like sensor" evidence="4">
    <location>
        <begin position="84"/>
        <end position="239"/>
    </location>
</feature>
<dbReference type="GO" id="GO:0003700">
    <property type="term" value="F:DNA-binding transcription factor activity"/>
    <property type="evidence" value="ECO:0007669"/>
    <property type="project" value="TreeGrafter"/>
</dbReference>
<dbReference type="PANTHER" id="PTHR30146">
    <property type="entry name" value="LACI-RELATED TRANSCRIPTIONAL REPRESSOR"/>
    <property type="match status" value="1"/>
</dbReference>
<dbReference type="SUPFAM" id="SSF53822">
    <property type="entry name" value="Periplasmic binding protein-like I"/>
    <property type="match status" value="1"/>
</dbReference>
<protein>
    <submittedName>
        <fullName evidence="5">HTH-type transcriptional regulator DegA</fullName>
    </submittedName>
</protein>
<comment type="caution">
    <text evidence="5">The sequence shown here is derived from an EMBL/GenBank/DDBJ whole genome shotgun (WGS) entry which is preliminary data.</text>
</comment>
<evidence type="ECO:0000259" key="4">
    <source>
        <dbReference type="Pfam" id="PF13377"/>
    </source>
</evidence>
<evidence type="ECO:0000313" key="5">
    <source>
        <dbReference type="EMBL" id="MPM54738.1"/>
    </source>
</evidence>
<evidence type="ECO:0000256" key="2">
    <source>
        <dbReference type="ARBA" id="ARBA00023125"/>
    </source>
</evidence>
<dbReference type="Gene3D" id="3.40.50.2300">
    <property type="match status" value="2"/>
</dbReference>
<proteinExistence type="predicted"/>
<accession>A0A645APP9</accession>
<evidence type="ECO:0000256" key="1">
    <source>
        <dbReference type="ARBA" id="ARBA00023015"/>
    </source>
</evidence>
<dbReference type="AlphaFoldDB" id="A0A645APP9"/>
<keyword evidence="3" id="KW-0804">Transcription</keyword>
<dbReference type="CDD" id="cd06267">
    <property type="entry name" value="PBP1_LacI_sugar_binding-like"/>
    <property type="match status" value="1"/>
</dbReference>
<keyword evidence="1" id="KW-0805">Transcription regulation</keyword>
<organism evidence="5">
    <name type="scientific">bioreactor metagenome</name>
    <dbReference type="NCBI Taxonomy" id="1076179"/>
    <lineage>
        <taxon>unclassified sequences</taxon>
        <taxon>metagenomes</taxon>
        <taxon>ecological metagenomes</taxon>
    </lineage>
</organism>
<evidence type="ECO:0000256" key="3">
    <source>
        <dbReference type="ARBA" id="ARBA00023163"/>
    </source>
</evidence>
<dbReference type="GO" id="GO:0000976">
    <property type="term" value="F:transcription cis-regulatory region binding"/>
    <property type="evidence" value="ECO:0007669"/>
    <property type="project" value="TreeGrafter"/>
</dbReference>
<reference evidence="5" key="1">
    <citation type="submission" date="2019-08" db="EMBL/GenBank/DDBJ databases">
        <authorList>
            <person name="Kucharzyk K."/>
            <person name="Murdoch R.W."/>
            <person name="Higgins S."/>
            <person name="Loffler F."/>
        </authorList>
    </citation>
    <scope>NUCLEOTIDE SEQUENCE</scope>
</reference>